<dbReference type="AlphaFoldDB" id="A0A150Q2L2"/>
<evidence type="ECO:0000256" key="11">
    <source>
        <dbReference type="ARBA" id="ARBA00023235"/>
    </source>
</evidence>
<evidence type="ECO:0000259" key="12">
    <source>
        <dbReference type="PROSITE" id="PS50880"/>
    </source>
</evidence>
<dbReference type="Pfam" id="PF00986">
    <property type="entry name" value="DNA_gyraseB_C"/>
    <property type="match status" value="1"/>
</dbReference>
<evidence type="ECO:0000256" key="9">
    <source>
        <dbReference type="ARBA" id="ARBA00023029"/>
    </source>
</evidence>
<dbReference type="EC" id="5.6.2.2" evidence="4"/>
<dbReference type="Proteomes" id="UP000075604">
    <property type="component" value="Unassembled WGS sequence"/>
</dbReference>
<comment type="similarity">
    <text evidence="3">Belongs to the type II topoisomerase GyrB family.</text>
</comment>
<dbReference type="SUPFAM" id="SSF54211">
    <property type="entry name" value="Ribosomal protein S5 domain 2-like"/>
    <property type="match status" value="1"/>
</dbReference>
<keyword evidence="6" id="KW-0547">Nucleotide-binding</keyword>
<dbReference type="SMART" id="SM00387">
    <property type="entry name" value="HATPase_c"/>
    <property type="match status" value="1"/>
</dbReference>
<dbReference type="PROSITE" id="PS50880">
    <property type="entry name" value="TOPRIM"/>
    <property type="match status" value="1"/>
</dbReference>
<dbReference type="GO" id="GO:0005524">
    <property type="term" value="F:ATP binding"/>
    <property type="evidence" value="ECO:0007669"/>
    <property type="project" value="UniProtKB-KW"/>
</dbReference>
<dbReference type="Gene3D" id="3.40.50.670">
    <property type="match status" value="1"/>
</dbReference>
<dbReference type="InterPro" id="IPR003594">
    <property type="entry name" value="HATPase_dom"/>
</dbReference>
<evidence type="ECO:0000256" key="10">
    <source>
        <dbReference type="ARBA" id="ARBA00023125"/>
    </source>
</evidence>
<organism evidence="13 14">
    <name type="scientific">Sorangium cellulosum</name>
    <name type="common">Polyangium cellulosum</name>
    <dbReference type="NCBI Taxonomy" id="56"/>
    <lineage>
        <taxon>Bacteria</taxon>
        <taxon>Pseudomonadati</taxon>
        <taxon>Myxococcota</taxon>
        <taxon>Polyangia</taxon>
        <taxon>Polyangiales</taxon>
        <taxon>Polyangiaceae</taxon>
        <taxon>Sorangium</taxon>
    </lineage>
</organism>
<accession>A0A150Q2L2</accession>
<dbReference type="Gene3D" id="3.30.230.10">
    <property type="match status" value="1"/>
</dbReference>
<dbReference type="FunFam" id="3.40.50.670:FF:000001">
    <property type="entry name" value="DNA topoisomerase 2"/>
    <property type="match status" value="1"/>
</dbReference>
<dbReference type="GO" id="GO:0003677">
    <property type="term" value="F:DNA binding"/>
    <property type="evidence" value="ECO:0007669"/>
    <property type="project" value="UniProtKB-KW"/>
</dbReference>
<comment type="catalytic activity">
    <reaction evidence="1">
        <text>ATP-dependent breakage, passage and rejoining of double-stranded DNA.</text>
        <dbReference type="EC" id="5.6.2.2"/>
    </reaction>
</comment>
<dbReference type="FunFam" id="3.30.565.10:FF:000002">
    <property type="entry name" value="DNA gyrase subunit B"/>
    <property type="match status" value="1"/>
</dbReference>
<evidence type="ECO:0000256" key="5">
    <source>
        <dbReference type="ARBA" id="ARBA00022723"/>
    </source>
</evidence>
<keyword evidence="9" id="KW-0799">Topoisomerase</keyword>
<dbReference type="InterPro" id="IPR002288">
    <property type="entry name" value="DNA_gyrase_B_C"/>
</dbReference>
<dbReference type="InterPro" id="IPR018522">
    <property type="entry name" value="TopoIIA_CS"/>
</dbReference>
<dbReference type="InterPro" id="IPR013759">
    <property type="entry name" value="Topo_IIA_B_C"/>
</dbReference>
<evidence type="ECO:0000256" key="8">
    <source>
        <dbReference type="ARBA" id="ARBA00022842"/>
    </source>
</evidence>
<evidence type="ECO:0000256" key="1">
    <source>
        <dbReference type="ARBA" id="ARBA00000185"/>
    </source>
</evidence>
<gene>
    <name evidence="13" type="ORF">BE04_50020</name>
</gene>
<dbReference type="PANTHER" id="PTHR45866:SF1">
    <property type="entry name" value="DNA GYRASE SUBUNIT B, MITOCHONDRIAL"/>
    <property type="match status" value="1"/>
</dbReference>
<dbReference type="InterPro" id="IPR000565">
    <property type="entry name" value="Topo_IIA_B"/>
</dbReference>
<dbReference type="EMBL" id="JELX01000758">
    <property type="protein sequence ID" value="KYF61838.1"/>
    <property type="molecule type" value="Genomic_DNA"/>
</dbReference>
<dbReference type="PROSITE" id="PS00177">
    <property type="entry name" value="TOPOISOMERASE_II"/>
    <property type="match status" value="1"/>
</dbReference>
<evidence type="ECO:0000256" key="3">
    <source>
        <dbReference type="ARBA" id="ARBA00010708"/>
    </source>
</evidence>
<dbReference type="Pfam" id="PF00204">
    <property type="entry name" value="DNA_gyraseB"/>
    <property type="match status" value="1"/>
</dbReference>
<dbReference type="InterPro" id="IPR006171">
    <property type="entry name" value="TOPRIM_dom"/>
</dbReference>
<name>A0A150Q2L2_SORCE</name>
<dbReference type="CDD" id="cd16928">
    <property type="entry name" value="HATPase_GyrB-like"/>
    <property type="match status" value="1"/>
</dbReference>
<evidence type="ECO:0000256" key="2">
    <source>
        <dbReference type="ARBA" id="ARBA00001946"/>
    </source>
</evidence>
<keyword evidence="8" id="KW-0460">Magnesium</keyword>
<dbReference type="Pfam" id="PF02518">
    <property type="entry name" value="HATPase_c"/>
    <property type="match status" value="1"/>
</dbReference>
<keyword evidence="11 13" id="KW-0413">Isomerase</keyword>
<feature type="domain" description="Toprim" evidence="12">
    <location>
        <begin position="430"/>
        <end position="544"/>
    </location>
</feature>
<dbReference type="InterPro" id="IPR001241">
    <property type="entry name" value="Topo_IIA"/>
</dbReference>
<keyword evidence="7" id="KW-0067">ATP-binding</keyword>
<comment type="cofactor">
    <cofactor evidence="2">
        <name>Mg(2+)</name>
        <dbReference type="ChEBI" id="CHEBI:18420"/>
    </cofactor>
</comment>
<dbReference type="InterPro" id="IPR020568">
    <property type="entry name" value="Ribosomal_Su5_D2-typ_SF"/>
</dbReference>
<protein>
    <recommendedName>
        <fullName evidence="4">DNA topoisomerase (ATP-hydrolyzing)</fullName>
        <ecNumber evidence="4">5.6.2.2</ecNumber>
    </recommendedName>
</protein>
<dbReference type="Pfam" id="PF01751">
    <property type="entry name" value="Toprim"/>
    <property type="match status" value="1"/>
</dbReference>
<dbReference type="Gene3D" id="3.30.565.10">
    <property type="entry name" value="Histidine kinase-like ATPase, C-terminal domain"/>
    <property type="match status" value="1"/>
</dbReference>
<keyword evidence="10" id="KW-0238">DNA-binding</keyword>
<dbReference type="GO" id="GO:0006265">
    <property type="term" value="P:DNA topological change"/>
    <property type="evidence" value="ECO:0007669"/>
    <property type="project" value="InterPro"/>
</dbReference>
<dbReference type="GO" id="GO:0003918">
    <property type="term" value="F:DNA topoisomerase type II (double strand cut, ATP-hydrolyzing) activity"/>
    <property type="evidence" value="ECO:0007669"/>
    <property type="project" value="UniProtKB-EC"/>
</dbReference>
<evidence type="ECO:0000256" key="4">
    <source>
        <dbReference type="ARBA" id="ARBA00012895"/>
    </source>
</evidence>
<dbReference type="SUPFAM" id="SSF56719">
    <property type="entry name" value="Type II DNA topoisomerase"/>
    <property type="match status" value="1"/>
</dbReference>
<proteinExistence type="inferred from homology"/>
<dbReference type="PANTHER" id="PTHR45866">
    <property type="entry name" value="DNA GYRASE/TOPOISOMERASE SUBUNIT B"/>
    <property type="match status" value="1"/>
</dbReference>
<dbReference type="PRINTS" id="PR01159">
    <property type="entry name" value="DNAGYRASEB"/>
</dbReference>
<dbReference type="InterPro" id="IPR036890">
    <property type="entry name" value="HATPase_C_sf"/>
</dbReference>
<dbReference type="NCBIfam" id="NF004189">
    <property type="entry name" value="PRK05644.1"/>
    <property type="match status" value="1"/>
</dbReference>
<dbReference type="InterPro" id="IPR013506">
    <property type="entry name" value="Topo_IIA_bsu_dom2"/>
</dbReference>
<dbReference type="CDD" id="cd00822">
    <property type="entry name" value="TopoII_Trans_DNA_gyrase"/>
    <property type="match status" value="1"/>
</dbReference>
<keyword evidence="5" id="KW-0479">Metal-binding</keyword>
<evidence type="ECO:0000256" key="7">
    <source>
        <dbReference type="ARBA" id="ARBA00022840"/>
    </source>
</evidence>
<evidence type="ECO:0000313" key="13">
    <source>
        <dbReference type="EMBL" id="KYF61838.1"/>
    </source>
</evidence>
<dbReference type="InterPro" id="IPR013760">
    <property type="entry name" value="Topo_IIA-like_dom_sf"/>
</dbReference>
<reference evidence="13 14" key="1">
    <citation type="submission" date="2014-02" db="EMBL/GenBank/DDBJ databases">
        <title>The small core and large imbalanced accessory genome model reveals a collaborative survival strategy of Sorangium cellulosum strains in nature.</title>
        <authorList>
            <person name="Han K."/>
            <person name="Peng R."/>
            <person name="Blom J."/>
            <person name="Li Y.-Z."/>
        </authorList>
    </citation>
    <scope>NUCLEOTIDE SEQUENCE [LARGE SCALE GENOMIC DNA]</scope>
    <source>
        <strain evidence="13 14">So0157-18</strain>
    </source>
</reference>
<evidence type="ECO:0000313" key="14">
    <source>
        <dbReference type="Proteomes" id="UP000075604"/>
    </source>
</evidence>
<dbReference type="SMART" id="SM00433">
    <property type="entry name" value="TOP2c"/>
    <property type="match status" value="1"/>
</dbReference>
<sequence length="645" mass="70589">MAATNPPVRAASGARYTAADIEVLEGLEPVRKRPAMYIGGTDVRGYHHLLWEIVDNAVDEAINGHAKRIEVTLDADLQGVTVTDDGRGMPVDVHPRHKRPALELILCTLHAGGKFGSDSYKVSGGLHGVGSSVVNALSELVEVRVLRDGFEHQQAFSRGAPISKLKKGAPTRKHGTSVHFRPDPEIFGQGRRFDPETIRERLEAKAYLHGGLAIAFRDLSSGESIELLHPNGIADFLPKLVAQRGKAVTHPSIFYVAREGEIRLEAALQWTESTDDYVKSYVNGIPTHAGGAHESGFSTAIVKAVRAFMDAKKIQPKGVTLTADDIREGIVGVLSIYIQEPQFQGQTKDRLNNPEAGPAVEGMVRPALEQWLLHNGTAGESIVARAILAARAREARREATQQVLRKTPVSHRLNLPGKLADCASTDPSESELFIVEGDSAGGSAKQGRDRRTQAILPLRGKVLNAEQASTSKVLGNKELQDIVSALGCGFGKDFDASKLRYGRIFLLMDADSDGQHIATLLLTFFYRHLPGLLRGGHVFLAQPPLYRIDVGKETHWALDDAERDRVLAKLPKTAKADISRFKGLGEMPAEDLKATTLDIRRRRALRIVIEGEIETDRILNELMGKDAQARFRFIMERAPNAEIDV</sequence>
<evidence type="ECO:0000256" key="6">
    <source>
        <dbReference type="ARBA" id="ARBA00022741"/>
    </source>
</evidence>
<dbReference type="InterPro" id="IPR014721">
    <property type="entry name" value="Ribsml_uS5_D2-typ_fold_subgr"/>
</dbReference>
<dbReference type="GO" id="GO:0046872">
    <property type="term" value="F:metal ion binding"/>
    <property type="evidence" value="ECO:0007669"/>
    <property type="project" value="UniProtKB-KW"/>
</dbReference>
<comment type="caution">
    <text evidence="13">The sequence shown here is derived from an EMBL/GenBank/DDBJ whole genome shotgun (WGS) entry which is preliminary data.</text>
</comment>
<dbReference type="SUPFAM" id="SSF55874">
    <property type="entry name" value="ATPase domain of HSP90 chaperone/DNA topoisomerase II/histidine kinase"/>
    <property type="match status" value="1"/>
</dbReference>
<dbReference type="PRINTS" id="PR00418">
    <property type="entry name" value="TPI2FAMILY"/>
</dbReference>